<feature type="domain" description="Peptidase C83" evidence="6">
    <location>
        <begin position="1"/>
        <end position="185"/>
    </location>
</feature>
<dbReference type="AlphaFoldDB" id="E5FI45"/>
<keyword evidence="5" id="KW-0012">Acyltransferase</keyword>
<dbReference type="InterPro" id="IPR038156">
    <property type="entry name" value="PCS_N_sf"/>
</dbReference>
<dbReference type="GO" id="GO:0046872">
    <property type="term" value="F:metal ion binding"/>
    <property type="evidence" value="ECO:0007669"/>
    <property type="project" value="UniProtKB-KW"/>
</dbReference>
<dbReference type="InterPro" id="IPR038765">
    <property type="entry name" value="Papain-like_cys_pep_sf"/>
</dbReference>
<keyword evidence="4" id="KW-0479">Metal-binding</keyword>
<dbReference type="InterPro" id="IPR007719">
    <property type="entry name" value="PCS_N"/>
</dbReference>
<proteinExistence type="evidence at transcript level"/>
<dbReference type="GO" id="GO:0016756">
    <property type="term" value="F:glutathione gamma-glutamylcysteinyltransferase activity"/>
    <property type="evidence" value="ECO:0007669"/>
    <property type="project" value="UniProtKB-EC"/>
</dbReference>
<reference evidence="7" key="1">
    <citation type="submission" date="2010-06" db="EMBL/GenBank/DDBJ databases">
        <title>Detection of positive selection in genes controlling arsenic hyperaccumulation in Pteris vittata L. (Chinese brake fern).</title>
        <authorList>
            <person name="Yang B."/>
            <person name="Mengoni A."/>
            <person name="Huang Y.L."/>
            <person name="He X.L."/>
            <person name="Li J.T."/>
            <person name="Liao B."/>
            <person name="Zhou M."/>
            <person name="Shu W.S."/>
        </authorList>
    </citation>
    <scope>NUCLEOTIDE SEQUENCE</scope>
</reference>
<dbReference type="EC" id="2.3.2.15" evidence="1"/>
<sequence length="476" mass="53275">MNGFFKLVSTFQTQAEPAYCGLTTLVVVLNALSVDPGRRWKGPWRWFDESMLDCCEPLENVKKNGITFSKVSCLAQCAGASVQAFRANESSLDLFRSFVETCASSEDHHLVVSYDRQILKQTGTGRFSPVGGYHRHKDMALILDVARFKYPPHWVPLSLLWEALNSVDEATGKSRGFMMITKRAKPTCFLFTLSCKDQRWRAMCKYLLEEVPYLLKSRGFTTVEEVVYTVFGSLPADVASFVKWIVEVKPAVNGPIEKVDRDETERLRYKSKVLQQLRQTRALALITKWMEQNSVNSPEDESLQTAILQACCQGAAAFRGSNCYSNVKCFKKDVKESNVTSNGARGEAVVMSSRVLVDGCEQVIDALVPKRPSSGNVGGGSVLQQDGIDQVTLEENAFHPTTRDLLAVLLLALPPSTWEQIPDLSIHAEISQIVSRKELPHELQLEVEHLFEQAFFVSRSCTEEALTEEALIETKN</sequence>
<protein>
    <recommendedName>
        <fullName evidence="1">glutathione gamma-glutamylcysteinyltransferase</fullName>
        <ecNumber evidence="1">2.3.2.15</ecNumber>
    </recommendedName>
</protein>
<evidence type="ECO:0000256" key="3">
    <source>
        <dbReference type="ARBA" id="ARBA00022679"/>
    </source>
</evidence>
<dbReference type="PANTHER" id="PTHR33447">
    <property type="entry name" value="GLUTATHIONE GAMMA-GLUTAMYLCYSTEINYLTRANSFERASE"/>
    <property type="match status" value="1"/>
</dbReference>
<dbReference type="GO" id="GO:0098849">
    <property type="term" value="P:cellular detoxification of cadmium ion"/>
    <property type="evidence" value="ECO:0007669"/>
    <property type="project" value="TreeGrafter"/>
</dbReference>
<accession>E5FI45</accession>
<name>E5FI45_PTEVI</name>
<dbReference type="Gene3D" id="3.90.70.30">
    <property type="entry name" value="Phytochelatin synthase, N-terminal domain"/>
    <property type="match status" value="1"/>
</dbReference>
<dbReference type="PANTHER" id="PTHR33447:SF2">
    <property type="entry name" value="GLUTATHIONE GAMMA-GLUTAMYLCYSTEINYLTRANSFERASE"/>
    <property type="match status" value="1"/>
</dbReference>
<dbReference type="EMBL" id="HM559449">
    <property type="protein sequence ID" value="ADR51678.1"/>
    <property type="molecule type" value="mRNA"/>
</dbReference>
<evidence type="ECO:0000313" key="7">
    <source>
        <dbReference type="EMBL" id="ADR51678.1"/>
    </source>
</evidence>
<dbReference type="FunFam" id="3.90.70.30:FF:000001">
    <property type="entry name" value="Glutathione gamma-glutamylcysteinyltransferase 1"/>
    <property type="match status" value="1"/>
</dbReference>
<dbReference type="GO" id="GO:0046938">
    <property type="term" value="P:phytochelatin biosynthetic process"/>
    <property type="evidence" value="ECO:0007669"/>
    <property type="project" value="InterPro"/>
</dbReference>
<dbReference type="InterPro" id="IPR015407">
    <property type="entry name" value="Phytochelatin_synthase_C"/>
</dbReference>
<dbReference type="Pfam" id="PF05023">
    <property type="entry name" value="Phytochelatin"/>
    <property type="match status" value="1"/>
</dbReference>
<dbReference type="SUPFAM" id="SSF54001">
    <property type="entry name" value="Cysteine proteinases"/>
    <property type="match status" value="1"/>
</dbReference>
<keyword evidence="3" id="KW-0808">Transferase</keyword>
<dbReference type="PROSITE" id="PS51443">
    <property type="entry name" value="PCS"/>
    <property type="match status" value="1"/>
</dbReference>
<organism evidence="7">
    <name type="scientific">Pteris vittata</name>
    <name type="common">Chinese ladder brake</name>
    <dbReference type="NCBI Taxonomy" id="13821"/>
    <lineage>
        <taxon>Eukaryota</taxon>
        <taxon>Viridiplantae</taxon>
        <taxon>Streptophyta</taxon>
        <taxon>Embryophyta</taxon>
        <taxon>Tracheophyta</taxon>
        <taxon>Polypodiopsida</taxon>
        <taxon>Polypodiidae</taxon>
        <taxon>Polypodiales</taxon>
        <taxon>Pteridineae</taxon>
        <taxon>Pteridaceae</taxon>
        <taxon>Pteridoideae</taxon>
        <taxon>Pteris</taxon>
        <taxon>Pteris subgen. Pteris</taxon>
        <taxon>Pteris sect. Pteris</taxon>
    </lineage>
</organism>
<evidence type="ECO:0000256" key="1">
    <source>
        <dbReference type="ARBA" id="ARBA00012468"/>
    </source>
</evidence>
<dbReference type="InterPro" id="IPR040409">
    <property type="entry name" value="PCS-like"/>
</dbReference>
<dbReference type="Pfam" id="PF09328">
    <property type="entry name" value="Phytochelatin_C"/>
    <property type="match status" value="1"/>
</dbReference>
<dbReference type="GO" id="GO:0010273">
    <property type="term" value="P:detoxification of copper ion"/>
    <property type="evidence" value="ECO:0007669"/>
    <property type="project" value="TreeGrafter"/>
</dbReference>
<keyword evidence="2" id="KW-0104">Cadmium</keyword>
<evidence type="ECO:0000256" key="2">
    <source>
        <dbReference type="ARBA" id="ARBA00022539"/>
    </source>
</evidence>
<evidence type="ECO:0000259" key="6">
    <source>
        <dbReference type="PROSITE" id="PS51443"/>
    </source>
</evidence>
<gene>
    <name evidence="7" type="primary">PCS1</name>
</gene>
<evidence type="ECO:0000256" key="5">
    <source>
        <dbReference type="ARBA" id="ARBA00023315"/>
    </source>
</evidence>
<evidence type="ECO:0000256" key="4">
    <source>
        <dbReference type="ARBA" id="ARBA00022723"/>
    </source>
</evidence>